<evidence type="ECO:0000256" key="4">
    <source>
        <dbReference type="SAM" id="MobiDB-lite"/>
    </source>
</evidence>
<organism evidence="8 9">
    <name type="scientific">Clostridium drakei</name>
    <dbReference type="NCBI Taxonomy" id="332101"/>
    <lineage>
        <taxon>Bacteria</taxon>
        <taxon>Bacillati</taxon>
        <taxon>Bacillota</taxon>
        <taxon>Clostridia</taxon>
        <taxon>Eubacteriales</taxon>
        <taxon>Clostridiaceae</taxon>
        <taxon>Clostridium</taxon>
    </lineage>
</organism>
<proteinExistence type="inferred from homology"/>
<keyword evidence="9" id="KW-1185">Reference proteome</keyword>
<gene>
    <name evidence="8" type="ORF">B9W14_17840</name>
</gene>
<dbReference type="Gene3D" id="1.10.287.950">
    <property type="entry name" value="Methyl-accepting chemotaxis protein"/>
    <property type="match status" value="1"/>
</dbReference>
<dbReference type="Pfam" id="PF12729">
    <property type="entry name" value="4HB_MCP_1"/>
    <property type="match status" value="1"/>
</dbReference>
<dbReference type="GO" id="GO:0007165">
    <property type="term" value="P:signal transduction"/>
    <property type="evidence" value="ECO:0007669"/>
    <property type="project" value="UniProtKB-KW"/>
</dbReference>
<dbReference type="SMART" id="SM00304">
    <property type="entry name" value="HAMP"/>
    <property type="match status" value="5"/>
</dbReference>
<keyword evidence="5" id="KW-0812">Transmembrane</keyword>
<dbReference type="Proteomes" id="UP000244910">
    <property type="component" value="Chromosome"/>
</dbReference>
<dbReference type="GO" id="GO:0005886">
    <property type="term" value="C:plasma membrane"/>
    <property type="evidence" value="ECO:0007669"/>
    <property type="project" value="TreeGrafter"/>
</dbReference>
<evidence type="ECO:0000313" key="9">
    <source>
        <dbReference type="Proteomes" id="UP000244910"/>
    </source>
</evidence>
<dbReference type="PANTHER" id="PTHR43531">
    <property type="entry name" value="PROTEIN ICFG"/>
    <property type="match status" value="1"/>
</dbReference>
<dbReference type="PANTHER" id="PTHR43531:SF11">
    <property type="entry name" value="METHYL-ACCEPTING CHEMOTAXIS PROTEIN 3"/>
    <property type="match status" value="1"/>
</dbReference>
<feature type="region of interest" description="Disordered" evidence="4">
    <location>
        <begin position="774"/>
        <end position="793"/>
    </location>
</feature>
<dbReference type="OrthoDB" id="9814363at2"/>
<evidence type="ECO:0000256" key="2">
    <source>
        <dbReference type="ARBA" id="ARBA00029447"/>
    </source>
</evidence>
<dbReference type="Gene3D" id="1.20.120.1530">
    <property type="match status" value="4"/>
</dbReference>
<dbReference type="FunFam" id="1.10.287.950:FF:000001">
    <property type="entry name" value="Methyl-accepting chemotaxis sensory transducer"/>
    <property type="match status" value="1"/>
</dbReference>
<reference evidence="9" key="1">
    <citation type="submission" date="2017-04" db="EMBL/GenBank/DDBJ databases">
        <authorList>
            <person name="Song Y."/>
            <person name="Cho B.-K."/>
        </authorList>
    </citation>
    <scope>NUCLEOTIDE SEQUENCE [LARGE SCALE GENOMIC DNA]</scope>
    <source>
        <strain evidence="9">SL1</strain>
    </source>
</reference>
<dbReference type="Pfam" id="PF00015">
    <property type="entry name" value="MCPsignal"/>
    <property type="match status" value="1"/>
</dbReference>
<dbReference type="Pfam" id="PF18947">
    <property type="entry name" value="HAMP_2"/>
    <property type="match status" value="4"/>
</dbReference>
<dbReference type="SUPFAM" id="SSF58104">
    <property type="entry name" value="Methyl-accepting chemotaxis protein (MCP) signaling domain"/>
    <property type="match status" value="1"/>
</dbReference>
<dbReference type="SMART" id="SM00283">
    <property type="entry name" value="MA"/>
    <property type="match status" value="1"/>
</dbReference>
<dbReference type="PRINTS" id="PR00260">
    <property type="entry name" value="CHEMTRNSDUCR"/>
</dbReference>
<evidence type="ECO:0000256" key="3">
    <source>
        <dbReference type="PROSITE-ProRule" id="PRU00284"/>
    </source>
</evidence>
<evidence type="ECO:0000259" key="6">
    <source>
        <dbReference type="PROSITE" id="PS50111"/>
    </source>
</evidence>
<dbReference type="InterPro" id="IPR004090">
    <property type="entry name" value="Chemotax_Me-accpt_rcpt"/>
</dbReference>
<dbReference type="InterPro" id="IPR024478">
    <property type="entry name" value="HlyB_4HB_MCP"/>
</dbReference>
<keyword evidence="1" id="KW-0145">Chemotaxis</keyword>
<feature type="domain" description="Methyl-accepting transducer" evidence="6">
    <location>
        <begin position="769"/>
        <end position="998"/>
    </location>
</feature>
<dbReference type="InterPro" id="IPR051310">
    <property type="entry name" value="MCP_chemotaxis"/>
</dbReference>
<dbReference type="EMBL" id="CP020953">
    <property type="protein sequence ID" value="AWI06287.1"/>
    <property type="molecule type" value="Genomic_DNA"/>
</dbReference>
<dbReference type="SUPFAM" id="SSF158472">
    <property type="entry name" value="HAMP domain-like"/>
    <property type="match status" value="1"/>
</dbReference>
<dbReference type="CDD" id="cd06225">
    <property type="entry name" value="HAMP"/>
    <property type="match status" value="2"/>
</dbReference>
<sequence length="1064" mass="116885">MNAMKWFYNLKISKKIIISITAIAVIGGLLIGSVGFLYINKINNLSKLIYKENIAPLTPIYKVEADFLKVRNNLRDMALSKSQDKSQYVNTINDLYKDLNNNLSEYDKYISSNEEDQNYKVLKSDVSKYGALKDKIINLIQSNQLDSALALMNGDGSTITSELDASITKAFDLNNKQADDRNKMNLNNGSRAELLMFGIVLLAVVMSILIGLFVSKMISKPLNKILDAANNISSGNLNVDLNIDSKDEVGILVQAFQKIVQALKNLITDSNMLAAAAVDGKLNTRVDANKHNGDYRKIVEGFNSTLDSVIEPLNEANAVLGKMSVNDFTVKMDANQKGEFIKFANSINTVQRNLLNAEDIFIKISKGDISRLDEFKRIGRRSENDKLMPAAIAVMESIQELIDETVTLSNNAINGSLSSRANAGKFQGGYKELVEGFNKTLEAIAEPINDSMMVLEKFSLNDYTINMTKNYKGDFNSYANSINDLHKRLLVIQRAFNDTSRGDISQLEEMKRVGRRCENDQLLPALIEMMETNKNLFLEVQMLTNNAIEGKLDVRGDSTKFKGNNKTIVDQINKLIDELNAPLNEANKVLNRMSLNDLSVQMSGNYKGMLKEFSDAIENVHQRLSSIQALFIDISNGNTSSLEELRKLGRRSENDRLLPAIITMMETIQELINESSVLVDAAVNGNLSIRGNADKFKGGYREVIQGINKTMDAVVKPIEEASNIMQKMAEGDLTFKMNEDYKGEYAKMKDSLNFTISFFNDVLNEINNSATEVASGSRQVSDGSQALSQGATEQASSVEELTVSINEVAAQTKENAVNANQANELALKAKENAKQGNEHMGEMLKSMQEINESSSNISKIIKVIDEIAFQTNILALNAAVEAARAGQHGKGFAVVAEEVRNLAARSANAAKETTGLIEGSIIKVEAGTEIANATAKALNEIVEGVAKSANFVGEIASASNEQAAAIAQINKGVEQVSQVVQTNSATAEESAAASEELSSQSQILKEMVSKFRLNSTSVKNSTYEKNKYKNNGNYMDDVDYSYAEAAVTSNKPKIALSDSEFGKY</sequence>
<feature type="domain" description="HAMP" evidence="7">
    <location>
        <begin position="216"/>
        <end position="268"/>
    </location>
</feature>
<feature type="transmembrane region" description="Helical" evidence="5">
    <location>
        <begin position="194"/>
        <end position="214"/>
    </location>
</feature>
<keyword evidence="3" id="KW-0807">Transducer</keyword>
<dbReference type="GO" id="GO:0004888">
    <property type="term" value="F:transmembrane signaling receptor activity"/>
    <property type="evidence" value="ECO:0007669"/>
    <property type="project" value="InterPro"/>
</dbReference>
<feature type="domain" description="HAMP" evidence="7">
    <location>
        <begin position="712"/>
        <end position="764"/>
    </location>
</feature>
<dbReference type="Pfam" id="PF00672">
    <property type="entry name" value="HAMP"/>
    <property type="match status" value="1"/>
</dbReference>
<dbReference type="GO" id="GO:0006935">
    <property type="term" value="P:chemotaxis"/>
    <property type="evidence" value="ECO:0007669"/>
    <property type="project" value="UniProtKB-KW"/>
</dbReference>
<feature type="transmembrane region" description="Helical" evidence="5">
    <location>
        <begin position="16"/>
        <end position="39"/>
    </location>
</feature>
<accession>A0A2U8DU58</accession>
<dbReference type="KEGG" id="cdrk:B9W14_17840"/>
<dbReference type="InterPro" id="IPR004089">
    <property type="entry name" value="MCPsignal_dom"/>
</dbReference>
<evidence type="ECO:0000259" key="7">
    <source>
        <dbReference type="PROSITE" id="PS50885"/>
    </source>
</evidence>
<evidence type="ECO:0000256" key="1">
    <source>
        <dbReference type="ARBA" id="ARBA00022500"/>
    </source>
</evidence>
<dbReference type="PROSITE" id="PS50111">
    <property type="entry name" value="CHEMOTAXIS_TRANSDUC_2"/>
    <property type="match status" value="1"/>
</dbReference>
<evidence type="ECO:0000313" key="8">
    <source>
        <dbReference type="EMBL" id="AWI06287.1"/>
    </source>
</evidence>
<keyword evidence="5" id="KW-0472">Membrane</keyword>
<feature type="domain" description="HAMP" evidence="7">
    <location>
        <begin position="307"/>
        <end position="359"/>
    </location>
</feature>
<evidence type="ECO:0000256" key="5">
    <source>
        <dbReference type="SAM" id="Phobius"/>
    </source>
</evidence>
<dbReference type="AlphaFoldDB" id="A0A2U8DU58"/>
<keyword evidence="5" id="KW-1133">Transmembrane helix</keyword>
<dbReference type="CDD" id="cd11386">
    <property type="entry name" value="MCP_signal"/>
    <property type="match status" value="1"/>
</dbReference>
<protein>
    <submittedName>
        <fullName evidence="8">Methyl-accepting chemotaxis protein</fullName>
    </submittedName>
</protein>
<comment type="similarity">
    <text evidence="2">Belongs to the methyl-accepting chemotaxis (MCP) protein family.</text>
</comment>
<dbReference type="PROSITE" id="PS50885">
    <property type="entry name" value="HAMP"/>
    <property type="match status" value="3"/>
</dbReference>
<name>A0A2U8DU58_9CLOT</name>
<dbReference type="InterPro" id="IPR003660">
    <property type="entry name" value="HAMP_dom"/>
</dbReference>